<feature type="transmembrane region" description="Helical" evidence="1">
    <location>
        <begin position="120"/>
        <end position="137"/>
    </location>
</feature>
<reference evidence="2" key="1">
    <citation type="submission" date="2021-07" db="EMBL/GenBank/DDBJ databases">
        <title>Neiella marina sp. nov., isolated from the intestinal content of sea cucumber Apostichopus japonicus.</title>
        <authorList>
            <person name="Bai X."/>
        </authorList>
    </citation>
    <scope>NUCLEOTIDE SEQUENCE</scope>
    <source>
        <strain evidence="2">126</strain>
    </source>
</reference>
<keyword evidence="1" id="KW-0472">Membrane</keyword>
<keyword evidence="1" id="KW-1133">Transmembrane helix</keyword>
<accession>A0ABS7EHD1</accession>
<proteinExistence type="predicted"/>
<dbReference type="RefSeq" id="WP_220103986.1">
    <property type="nucleotide sequence ID" value="NZ_JAHZSS010000010.1"/>
</dbReference>
<sequence>MKKEDAYRYAQEQIRAWTNFQIMSRQSGFQIVHFMHQSKLRASVDRLIRLNLVGDGNPHGFSDSEIDALVEEFLLHGTPVQLEDPRIGAGAGTNLDKKDDIKMTEFEKEMLKKASWRNSLLLGLFAATCVIAGTLLAS</sequence>
<dbReference type="Proteomes" id="UP001166251">
    <property type="component" value="Unassembled WGS sequence"/>
</dbReference>
<name>A0ABS7EHD1_9GAMM</name>
<keyword evidence="1" id="KW-0812">Transmembrane</keyword>
<protein>
    <submittedName>
        <fullName evidence="2">Uncharacterized protein</fullName>
    </submittedName>
</protein>
<dbReference type="EMBL" id="JAHZSS010000010">
    <property type="protein sequence ID" value="MBW8191303.1"/>
    <property type="molecule type" value="Genomic_DNA"/>
</dbReference>
<evidence type="ECO:0000313" key="3">
    <source>
        <dbReference type="Proteomes" id="UP001166251"/>
    </source>
</evidence>
<keyword evidence="3" id="KW-1185">Reference proteome</keyword>
<organism evidence="2 3">
    <name type="scientific">Neiella holothuriorum</name>
    <dbReference type="NCBI Taxonomy" id="2870530"/>
    <lineage>
        <taxon>Bacteria</taxon>
        <taxon>Pseudomonadati</taxon>
        <taxon>Pseudomonadota</taxon>
        <taxon>Gammaproteobacteria</taxon>
        <taxon>Alteromonadales</taxon>
        <taxon>Echinimonadaceae</taxon>
        <taxon>Neiella</taxon>
    </lineage>
</organism>
<comment type="caution">
    <text evidence="2">The sequence shown here is derived from an EMBL/GenBank/DDBJ whole genome shotgun (WGS) entry which is preliminary data.</text>
</comment>
<evidence type="ECO:0000313" key="2">
    <source>
        <dbReference type="EMBL" id="MBW8191303.1"/>
    </source>
</evidence>
<evidence type="ECO:0000256" key="1">
    <source>
        <dbReference type="SAM" id="Phobius"/>
    </source>
</evidence>
<gene>
    <name evidence="2" type="ORF">K0504_09665</name>
</gene>